<accession>A0ABY4ASG0</accession>
<dbReference type="SMART" id="SM00387">
    <property type="entry name" value="HATPase_c"/>
    <property type="match status" value="1"/>
</dbReference>
<keyword evidence="9" id="KW-0812">Transmembrane</keyword>
<name>A0ABY4ASG0_9MICO</name>
<gene>
    <name evidence="13" type="ORF">MTP13_10515</name>
</gene>
<organism evidence="13 14">
    <name type="scientific">Agromyces soli</name>
    <dbReference type="NCBI Taxonomy" id="659012"/>
    <lineage>
        <taxon>Bacteria</taxon>
        <taxon>Bacillati</taxon>
        <taxon>Actinomycetota</taxon>
        <taxon>Actinomycetes</taxon>
        <taxon>Micrococcales</taxon>
        <taxon>Microbacteriaceae</taxon>
        <taxon>Agromyces</taxon>
    </lineage>
</organism>
<dbReference type="InterPro" id="IPR003594">
    <property type="entry name" value="HATPase_dom"/>
</dbReference>
<evidence type="ECO:0000259" key="10">
    <source>
        <dbReference type="PROSITE" id="PS50109"/>
    </source>
</evidence>
<evidence type="ECO:0000256" key="2">
    <source>
        <dbReference type="ARBA" id="ARBA00004236"/>
    </source>
</evidence>
<dbReference type="CDD" id="cd00075">
    <property type="entry name" value="HATPase"/>
    <property type="match status" value="1"/>
</dbReference>
<proteinExistence type="predicted"/>
<dbReference type="InterPro" id="IPR000014">
    <property type="entry name" value="PAS"/>
</dbReference>
<dbReference type="Pfam" id="PF02518">
    <property type="entry name" value="HATPase_c"/>
    <property type="match status" value="1"/>
</dbReference>
<dbReference type="SMART" id="SM00388">
    <property type="entry name" value="HisKA"/>
    <property type="match status" value="1"/>
</dbReference>
<dbReference type="InterPro" id="IPR000700">
    <property type="entry name" value="PAS-assoc_C"/>
</dbReference>
<evidence type="ECO:0000256" key="7">
    <source>
        <dbReference type="ARBA" id="ARBA00023012"/>
    </source>
</evidence>
<dbReference type="InterPro" id="IPR003661">
    <property type="entry name" value="HisK_dim/P_dom"/>
</dbReference>
<keyword evidence="9" id="KW-1133">Transmembrane helix</keyword>
<keyword evidence="5" id="KW-0808">Transferase</keyword>
<keyword evidence="9" id="KW-0472">Membrane</keyword>
<dbReference type="Proteomes" id="UP000831304">
    <property type="component" value="Chromosome"/>
</dbReference>
<dbReference type="InterPro" id="IPR036890">
    <property type="entry name" value="HATPase_C_sf"/>
</dbReference>
<dbReference type="InterPro" id="IPR036097">
    <property type="entry name" value="HisK_dim/P_sf"/>
</dbReference>
<evidence type="ECO:0000256" key="5">
    <source>
        <dbReference type="ARBA" id="ARBA00022679"/>
    </source>
</evidence>
<dbReference type="Gene3D" id="3.30.450.20">
    <property type="entry name" value="PAS domain"/>
    <property type="match status" value="1"/>
</dbReference>
<keyword evidence="6 13" id="KW-0418">Kinase</keyword>
<evidence type="ECO:0000256" key="1">
    <source>
        <dbReference type="ARBA" id="ARBA00000085"/>
    </source>
</evidence>
<dbReference type="Gene3D" id="1.10.287.130">
    <property type="match status" value="1"/>
</dbReference>
<dbReference type="SUPFAM" id="SSF47384">
    <property type="entry name" value="Homodimeric domain of signal transducing histidine kinase"/>
    <property type="match status" value="1"/>
</dbReference>
<dbReference type="SUPFAM" id="SSF55874">
    <property type="entry name" value="ATPase domain of HSP90 chaperone/DNA topoisomerase II/histidine kinase"/>
    <property type="match status" value="1"/>
</dbReference>
<dbReference type="CDD" id="cd00082">
    <property type="entry name" value="HisKA"/>
    <property type="match status" value="1"/>
</dbReference>
<comment type="subcellular location">
    <subcellularLocation>
        <location evidence="2">Cell membrane</location>
    </subcellularLocation>
</comment>
<evidence type="ECO:0000256" key="8">
    <source>
        <dbReference type="SAM" id="Coils"/>
    </source>
</evidence>
<dbReference type="PROSITE" id="PS50109">
    <property type="entry name" value="HIS_KIN"/>
    <property type="match status" value="1"/>
</dbReference>
<evidence type="ECO:0000256" key="9">
    <source>
        <dbReference type="SAM" id="Phobius"/>
    </source>
</evidence>
<dbReference type="Gene3D" id="3.30.565.10">
    <property type="entry name" value="Histidine kinase-like ATPase, C-terminal domain"/>
    <property type="match status" value="1"/>
</dbReference>
<evidence type="ECO:0000256" key="4">
    <source>
        <dbReference type="ARBA" id="ARBA00022553"/>
    </source>
</evidence>
<feature type="transmembrane region" description="Helical" evidence="9">
    <location>
        <begin position="74"/>
        <end position="93"/>
    </location>
</feature>
<evidence type="ECO:0000256" key="3">
    <source>
        <dbReference type="ARBA" id="ARBA00012438"/>
    </source>
</evidence>
<evidence type="ECO:0000259" key="12">
    <source>
        <dbReference type="PROSITE" id="PS50113"/>
    </source>
</evidence>
<dbReference type="PANTHER" id="PTHR43711:SF1">
    <property type="entry name" value="HISTIDINE KINASE 1"/>
    <property type="match status" value="1"/>
</dbReference>
<dbReference type="InterPro" id="IPR005467">
    <property type="entry name" value="His_kinase_dom"/>
</dbReference>
<dbReference type="GO" id="GO:0016301">
    <property type="term" value="F:kinase activity"/>
    <property type="evidence" value="ECO:0007669"/>
    <property type="project" value="UniProtKB-KW"/>
</dbReference>
<feature type="domain" description="PAS" evidence="11">
    <location>
        <begin position="194"/>
        <end position="235"/>
    </location>
</feature>
<evidence type="ECO:0000256" key="6">
    <source>
        <dbReference type="ARBA" id="ARBA00022777"/>
    </source>
</evidence>
<dbReference type="PROSITE" id="PS50113">
    <property type="entry name" value="PAC"/>
    <property type="match status" value="1"/>
</dbReference>
<keyword evidence="7" id="KW-0902">Two-component regulatory system</keyword>
<dbReference type="Pfam" id="PF08448">
    <property type="entry name" value="PAS_4"/>
    <property type="match status" value="1"/>
</dbReference>
<evidence type="ECO:0000313" key="14">
    <source>
        <dbReference type="Proteomes" id="UP000831304"/>
    </source>
</evidence>
<feature type="transmembrane region" description="Helical" evidence="9">
    <location>
        <begin position="20"/>
        <end position="39"/>
    </location>
</feature>
<evidence type="ECO:0000313" key="13">
    <source>
        <dbReference type="EMBL" id="UOE24798.1"/>
    </source>
</evidence>
<dbReference type="EC" id="2.7.13.3" evidence="3"/>
<dbReference type="InterPro" id="IPR004358">
    <property type="entry name" value="Sig_transdc_His_kin-like_C"/>
</dbReference>
<dbReference type="InterPro" id="IPR013656">
    <property type="entry name" value="PAS_4"/>
</dbReference>
<keyword evidence="8" id="KW-0175">Coiled coil</keyword>
<reference evidence="13 14" key="1">
    <citation type="submission" date="2022-03" db="EMBL/GenBank/DDBJ databases">
        <title>Agromyces sp. isolated from the gut of P. brevitarsis seulensis larvae.</title>
        <authorList>
            <person name="Won M."/>
            <person name="Kwon S.-W."/>
        </authorList>
    </citation>
    <scope>NUCLEOTIDE SEQUENCE [LARGE SCALE GENOMIC DNA]</scope>
    <source>
        <strain evidence="13 14">KACC 16215</strain>
    </source>
</reference>
<sequence>MSGPGDSRRAGATFDRSVVLSQLLFGAVLVTAVFTLLLFSPSALTKPIAIVAVAIVFTATGVAIILPWHRFPRAFVMALPIVDILAIGLIRIAEPAAGVGLLWFFPTIWLASYFGLTGAIIAVSSSSVLVWISEIVSERAFTPISVPSVVLLPIALSFIATSTVLSSRRAGAQRVLLRTQAKQLERALRRANKQEERLAEVLNAVDFGVVRLDRDGRGGVMNTAYARLYGLDVADPDAARDGVAFAADRATPLSRAELPFNRAAAGQEFDDEVTWIPAEGSELRAVSVTARRLYDEDGGLEGSVLVARDITEERNAVRARDDLVASVSHELRTPMTSVLGYIDLSLDAEGLPPNVVRNLEIMQRNGDRMLELIASILQSAKHAEAPVPLALAPVDLHEILRDAVEAAQARADERDIRLTITTSEAAVVRADGFRLRQVVDNLVSNAVKYNRQGGEVMVGATVDEGMAWVVVRDTGIGIPEAELPKVFERFFRSGGVRQGTVHGSGLGLGIARELVERHGGEIHIDSEEGSGTTVIVTLPVAGPEDA</sequence>
<feature type="domain" description="Histidine kinase" evidence="10">
    <location>
        <begin position="326"/>
        <end position="542"/>
    </location>
</feature>
<keyword evidence="4" id="KW-0597">Phosphoprotein</keyword>
<feature type="domain" description="PAC" evidence="12">
    <location>
        <begin position="269"/>
        <end position="322"/>
    </location>
</feature>
<dbReference type="InterPro" id="IPR050736">
    <property type="entry name" value="Sensor_HK_Regulatory"/>
</dbReference>
<feature type="transmembrane region" description="Helical" evidence="9">
    <location>
        <begin position="48"/>
        <end position="68"/>
    </location>
</feature>
<protein>
    <recommendedName>
        <fullName evidence="3">histidine kinase</fullName>
        <ecNumber evidence="3">2.7.13.3</ecNumber>
    </recommendedName>
</protein>
<dbReference type="PRINTS" id="PR00344">
    <property type="entry name" value="BCTRLSENSOR"/>
</dbReference>
<feature type="transmembrane region" description="Helical" evidence="9">
    <location>
        <begin position="144"/>
        <end position="165"/>
    </location>
</feature>
<dbReference type="PANTHER" id="PTHR43711">
    <property type="entry name" value="TWO-COMPONENT HISTIDINE KINASE"/>
    <property type="match status" value="1"/>
</dbReference>
<keyword evidence="14" id="KW-1185">Reference proteome</keyword>
<dbReference type="RefSeq" id="WP_243567707.1">
    <property type="nucleotide sequence ID" value="NZ_BAAARD010000008.1"/>
</dbReference>
<dbReference type="EMBL" id="CP094533">
    <property type="protein sequence ID" value="UOE24798.1"/>
    <property type="molecule type" value="Genomic_DNA"/>
</dbReference>
<evidence type="ECO:0000259" key="11">
    <source>
        <dbReference type="PROSITE" id="PS50112"/>
    </source>
</evidence>
<dbReference type="PROSITE" id="PS50112">
    <property type="entry name" value="PAS"/>
    <property type="match status" value="1"/>
</dbReference>
<feature type="coiled-coil region" evidence="8">
    <location>
        <begin position="174"/>
        <end position="204"/>
    </location>
</feature>
<dbReference type="SUPFAM" id="SSF55785">
    <property type="entry name" value="PYP-like sensor domain (PAS domain)"/>
    <property type="match status" value="1"/>
</dbReference>
<feature type="transmembrane region" description="Helical" evidence="9">
    <location>
        <begin position="100"/>
        <end position="132"/>
    </location>
</feature>
<dbReference type="Pfam" id="PF00512">
    <property type="entry name" value="HisKA"/>
    <property type="match status" value="1"/>
</dbReference>
<dbReference type="InterPro" id="IPR035965">
    <property type="entry name" value="PAS-like_dom_sf"/>
</dbReference>
<comment type="catalytic activity">
    <reaction evidence="1">
        <text>ATP + protein L-histidine = ADP + protein N-phospho-L-histidine.</text>
        <dbReference type="EC" id="2.7.13.3"/>
    </reaction>
</comment>